<dbReference type="OrthoDB" id="5873279at2759"/>
<feature type="compositionally biased region" description="Polar residues" evidence="1">
    <location>
        <begin position="131"/>
        <end position="147"/>
    </location>
</feature>
<reference evidence="2 3" key="1">
    <citation type="submission" date="2017-10" db="EMBL/GenBank/DDBJ databases">
        <title>Comparative genomics in systemic dimorphic fungi from Ajellomycetaceae.</title>
        <authorList>
            <person name="Munoz J.F."/>
            <person name="Mcewen J.G."/>
            <person name="Clay O.K."/>
            <person name="Cuomo C.A."/>
        </authorList>
    </citation>
    <scope>NUCLEOTIDE SEQUENCE [LARGE SCALE GENOMIC DNA]</scope>
    <source>
        <strain evidence="2 3">UAMH7299</strain>
    </source>
</reference>
<gene>
    <name evidence="2" type="ORF">AJ80_03107</name>
</gene>
<feature type="compositionally biased region" description="Polar residues" evidence="1">
    <location>
        <begin position="376"/>
        <end position="385"/>
    </location>
</feature>
<accession>A0A2B7YLQ3</accession>
<feature type="compositionally biased region" description="Polar residues" evidence="1">
    <location>
        <begin position="10"/>
        <end position="22"/>
    </location>
</feature>
<feature type="region of interest" description="Disordered" evidence="1">
    <location>
        <begin position="204"/>
        <end position="556"/>
    </location>
</feature>
<sequence length="556" mass="57163">MSKEGDTTAGIMSSVTPESTTAALAADVPKESSNATEATITEGEVTPEVTKPAEPETIDSGVAAISSAAPDSTTADLAKDVPVEDKSAPPGTFPETPAKEPDQFAVNPIPATAGVGNPIHLNPGDKVPDPSTITNNTVGSNVTTDQASYEKDASAAGFAPPDEADTPITTLPVEKQATNGTVEPFVQSAAPTSTTAALAAAVPLEKDKAPESEAPAEDVPEVVKESLSEAHKEPEAAANTEAVEEKREVEEELLKEVPTEEPESATAPGVPGVVTRSLSQSHGSPEAAANAEAVEEKREVEEELLQEVPTEEPGSATAPGVPAVVTRSLSQSHGMPEAAANAEAVDEKKEVEEELLRKVPTEEPESATAPGVPAVVTQSLSQSHGSPEAASNEEAVVEKKEVEEELLKEVKHDESVGEPAPTTAAATSATAPAPTEPAESSPAEKKEQEQTAGDVSPKTQVPADASAEPVPEQPTLTTGPEVTPIPATSVAKEGPETAAPAVVPAETAPATESTEPAAPSTEATTTQPKTEEALKKEKKKKNRASGFFAKLKEKFK</sequence>
<feature type="compositionally biased region" description="Low complexity" evidence="1">
    <location>
        <begin position="496"/>
        <end position="526"/>
    </location>
</feature>
<comment type="caution">
    <text evidence="2">The sequence shown here is derived from an EMBL/GenBank/DDBJ whole genome shotgun (WGS) entry which is preliminary data.</text>
</comment>
<feature type="compositionally biased region" description="Basic and acidic residues" evidence="1">
    <location>
        <begin position="77"/>
        <end position="87"/>
    </location>
</feature>
<dbReference type="AlphaFoldDB" id="A0A2B7YLQ3"/>
<dbReference type="Proteomes" id="UP000224634">
    <property type="component" value="Unassembled WGS sequence"/>
</dbReference>
<feature type="compositionally biased region" description="Basic and acidic residues" evidence="1">
    <location>
        <begin position="243"/>
        <end position="258"/>
    </location>
</feature>
<feature type="compositionally biased region" description="Basic and acidic residues" evidence="1">
    <location>
        <begin position="345"/>
        <end position="361"/>
    </location>
</feature>
<evidence type="ECO:0000313" key="2">
    <source>
        <dbReference type="EMBL" id="PGH21547.1"/>
    </source>
</evidence>
<proteinExistence type="predicted"/>
<keyword evidence="3" id="KW-1185">Reference proteome</keyword>
<feature type="compositionally biased region" description="Basic and acidic residues" evidence="1">
    <location>
        <begin position="221"/>
        <end position="235"/>
    </location>
</feature>
<feature type="region of interest" description="Disordered" evidence="1">
    <location>
        <begin position="66"/>
        <end position="176"/>
    </location>
</feature>
<feature type="compositionally biased region" description="Basic and acidic residues" evidence="1">
    <location>
        <begin position="396"/>
        <end position="415"/>
    </location>
</feature>
<protein>
    <submittedName>
        <fullName evidence="2">Uncharacterized protein</fullName>
    </submittedName>
</protein>
<evidence type="ECO:0000256" key="1">
    <source>
        <dbReference type="SAM" id="MobiDB-lite"/>
    </source>
</evidence>
<feature type="compositionally biased region" description="Low complexity" evidence="1">
    <location>
        <begin position="418"/>
        <end position="441"/>
    </location>
</feature>
<dbReference type="EMBL" id="PDNA01000033">
    <property type="protein sequence ID" value="PGH21547.1"/>
    <property type="molecule type" value="Genomic_DNA"/>
</dbReference>
<feature type="compositionally biased region" description="Polar residues" evidence="1">
    <location>
        <begin position="450"/>
        <end position="459"/>
    </location>
</feature>
<organism evidence="2 3">
    <name type="scientific">Polytolypa hystricis (strain UAMH7299)</name>
    <dbReference type="NCBI Taxonomy" id="1447883"/>
    <lineage>
        <taxon>Eukaryota</taxon>
        <taxon>Fungi</taxon>
        <taxon>Dikarya</taxon>
        <taxon>Ascomycota</taxon>
        <taxon>Pezizomycotina</taxon>
        <taxon>Eurotiomycetes</taxon>
        <taxon>Eurotiomycetidae</taxon>
        <taxon>Onygenales</taxon>
        <taxon>Onygenales incertae sedis</taxon>
        <taxon>Polytolypa</taxon>
    </lineage>
</organism>
<evidence type="ECO:0000313" key="3">
    <source>
        <dbReference type="Proteomes" id="UP000224634"/>
    </source>
</evidence>
<feature type="region of interest" description="Disordered" evidence="1">
    <location>
        <begin position="1"/>
        <end position="54"/>
    </location>
</feature>
<name>A0A2B7YLQ3_POLH7</name>
<dbReference type="STRING" id="1447883.A0A2B7YLQ3"/>